<feature type="compositionally biased region" description="Low complexity" evidence="1">
    <location>
        <begin position="95"/>
        <end position="106"/>
    </location>
</feature>
<dbReference type="EMBL" id="JASVDS010000003">
    <property type="protein sequence ID" value="MDL5032541.1"/>
    <property type="molecule type" value="Genomic_DNA"/>
</dbReference>
<comment type="caution">
    <text evidence="4">The sequence shown here is derived from an EMBL/GenBank/DDBJ whole genome shotgun (WGS) entry which is preliminary data.</text>
</comment>
<keyword evidence="2" id="KW-0812">Transmembrane</keyword>
<dbReference type="Proteomes" id="UP001238603">
    <property type="component" value="Unassembled WGS sequence"/>
</dbReference>
<feature type="region of interest" description="Disordered" evidence="1">
    <location>
        <begin position="71"/>
        <end position="112"/>
    </location>
</feature>
<dbReference type="InterPro" id="IPR011856">
    <property type="entry name" value="tRNA_endonuc-like_dom_sf"/>
</dbReference>
<dbReference type="RefSeq" id="WP_285982637.1">
    <property type="nucleotide sequence ID" value="NZ_JASVDS010000003.1"/>
</dbReference>
<feature type="compositionally biased region" description="Polar residues" evidence="1">
    <location>
        <begin position="74"/>
        <end position="91"/>
    </location>
</feature>
<dbReference type="PANTHER" id="PTHR30015:SF7">
    <property type="entry name" value="TYPE IV METHYL-DIRECTED RESTRICTION ENZYME ECOKMRR"/>
    <property type="match status" value="1"/>
</dbReference>
<protein>
    <submittedName>
        <fullName evidence="4">Restriction endonuclease</fullName>
    </submittedName>
</protein>
<dbReference type="SUPFAM" id="SSF52980">
    <property type="entry name" value="Restriction endonuclease-like"/>
    <property type="match status" value="1"/>
</dbReference>
<keyword evidence="5" id="KW-1185">Reference proteome</keyword>
<gene>
    <name evidence="4" type="ORF">QRD43_11565</name>
</gene>
<organism evidence="4 5">
    <name type="scientific">Roseateles subflavus</name>
    <dbReference type="NCBI Taxonomy" id="3053353"/>
    <lineage>
        <taxon>Bacteria</taxon>
        <taxon>Pseudomonadati</taxon>
        <taxon>Pseudomonadota</taxon>
        <taxon>Betaproteobacteria</taxon>
        <taxon>Burkholderiales</taxon>
        <taxon>Sphaerotilaceae</taxon>
        <taxon>Roseateles</taxon>
    </lineage>
</organism>
<dbReference type="GO" id="GO:0004519">
    <property type="term" value="F:endonuclease activity"/>
    <property type="evidence" value="ECO:0007669"/>
    <property type="project" value="UniProtKB-KW"/>
</dbReference>
<evidence type="ECO:0000256" key="1">
    <source>
        <dbReference type="SAM" id="MobiDB-lite"/>
    </source>
</evidence>
<dbReference type="InterPro" id="IPR052906">
    <property type="entry name" value="Type_IV_Methyl-Rstrct_Enzyme"/>
</dbReference>
<dbReference type="Gene3D" id="3.30.65.10">
    <property type="entry name" value="Bacterial Topoisomerase I, domain 1"/>
    <property type="match status" value="1"/>
</dbReference>
<feature type="domain" description="Restriction endonuclease type IV Mrr" evidence="3">
    <location>
        <begin position="120"/>
        <end position="233"/>
    </location>
</feature>
<dbReference type="InterPro" id="IPR007560">
    <property type="entry name" value="Restrct_endonuc_IV_Mrr"/>
</dbReference>
<dbReference type="Pfam" id="PF04471">
    <property type="entry name" value="Mrr_cat"/>
    <property type="match status" value="1"/>
</dbReference>
<evidence type="ECO:0000313" key="4">
    <source>
        <dbReference type="EMBL" id="MDL5032541.1"/>
    </source>
</evidence>
<keyword evidence="4" id="KW-0255">Endonuclease</keyword>
<evidence type="ECO:0000259" key="3">
    <source>
        <dbReference type="Pfam" id="PF04471"/>
    </source>
</evidence>
<keyword evidence="2" id="KW-0472">Membrane</keyword>
<reference evidence="4 5" key="1">
    <citation type="submission" date="2023-06" db="EMBL/GenBank/DDBJ databases">
        <title>Pelomonas sp. APW6 16S ribosomal RNA gene genome sequencing and assembly.</title>
        <authorList>
            <person name="Woo H."/>
        </authorList>
    </citation>
    <scope>NUCLEOTIDE SEQUENCE [LARGE SCALE GENOMIC DNA]</scope>
    <source>
        <strain evidence="4 5">APW6</strain>
    </source>
</reference>
<accession>A0ABT7LI60</accession>
<dbReference type="Gene3D" id="3.40.1350.10">
    <property type="match status" value="1"/>
</dbReference>
<sequence>MEAAGVNVLGMGLLVTVLPFALKATPMAAVSWMLWPLGLLLLVGGAGLLFVARKKRALSVPISALDGESDVIRQDQTPAKRSPKGTSSAVAASTPARPAEVPAAAEPEGRPDRWSPAVFDMIEWRRFEAVVEALFKQAGFETKSQSHGADGGVDIWLYSRNQPGAPVSLVQCKHWQGKKVGVDKIRELRGVMAAQNVKRGQFATTSTFTADAMAFASENGVNLLSVDKLLQLIASRTPEQQAELLTVALEGEYWRPTCVNCGVKMVDRVPRNGGAPFWGCPSFPKCKTTLPMRSA</sequence>
<keyword evidence="4" id="KW-0378">Hydrolase</keyword>
<name>A0ABT7LI60_9BURK</name>
<keyword evidence="4" id="KW-0540">Nuclease</keyword>
<keyword evidence="2" id="KW-1133">Transmembrane helix</keyword>
<evidence type="ECO:0000256" key="2">
    <source>
        <dbReference type="SAM" id="Phobius"/>
    </source>
</evidence>
<feature type="transmembrane region" description="Helical" evidence="2">
    <location>
        <begin position="33"/>
        <end position="52"/>
    </location>
</feature>
<dbReference type="PANTHER" id="PTHR30015">
    <property type="entry name" value="MRR RESTRICTION SYSTEM PROTEIN"/>
    <property type="match status" value="1"/>
</dbReference>
<evidence type="ECO:0000313" key="5">
    <source>
        <dbReference type="Proteomes" id="UP001238603"/>
    </source>
</evidence>
<dbReference type="InterPro" id="IPR011335">
    <property type="entry name" value="Restrct_endonuc-II-like"/>
</dbReference>
<proteinExistence type="predicted"/>